<evidence type="ECO:0000256" key="8">
    <source>
        <dbReference type="ARBA" id="ARBA00023288"/>
    </source>
</evidence>
<dbReference type="GO" id="GO:0042124">
    <property type="term" value="F:1,3-beta-glucanosyltransferase activity"/>
    <property type="evidence" value="ECO:0007669"/>
    <property type="project" value="TreeGrafter"/>
</dbReference>
<organism evidence="11 12">
    <name type="scientific">Zalerion maritima</name>
    <dbReference type="NCBI Taxonomy" id="339359"/>
    <lineage>
        <taxon>Eukaryota</taxon>
        <taxon>Fungi</taxon>
        <taxon>Dikarya</taxon>
        <taxon>Ascomycota</taxon>
        <taxon>Pezizomycotina</taxon>
        <taxon>Sordariomycetes</taxon>
        <taxon>Lulworthiomycetidae</taxon>
        <taxon>Lulworthiales</taxon>
        <taxon>Lulworthiaceae</taxon>
        <taxon>Zalerion</taxon>
    </lineage>
</organism>
<dbReference type="EC" id="2.4.1.-" evidence="9"/>
<evidence type="ECO:0000256" key="2">
    <source>
        <dbReference type="ARBA" id="ARBA00007528"/>
    </source>
</evidence>
<evidence type="ECO:0000313" key="11">
    <source>
        <dbReference type="EMBL" id="KAJ2901236.1"/>
    </source>
</evidence>
<dbReference type="Gene3D" id="3.20.20.80">
    <property type="entry name" value="Glycosidases"/>
    <property type="match status" value="1"/>
</dbReference>
<feature type="signal peptide" evidence="9">
    <location>
        <begin position="1"/>
        <end position="18"/>
    </location>
</feature>
<dbReference type="GO" id="GO:0005886">
    <property type="term" value="C:plasma membrane"/>
    <property type="evidence" value="ECO:0007669"/>
    <property type="project" value="UniProtKB-SubCell"/>
</dbReference>
<sequence>MRTSTLATAALAIGLASATPTKSTPAEKVKRASAPAVSASGNAFWADGERFYIRGMDYQPGGESDSGDPLSDETICDRDVAAFADLGINTIRVYIVDNSADHDYCMNKLAENGIYLILDANNPKYSINRAEPGPSYNAMYLQSVFATIDAFAKYDNTLGFFSGNEVINDEEDFDTTLAAPYVKATTRDMRKYIKAQGYRSIPVGYSAADVSSNRIQTAEYFNCGTDEERSDFFAFNDYSWCKSDFKTAGWDVKVKNFTDYGLPIFLSEWGCTANGRDFNELSALNSDKMTGVYSGGLMYEYTVEDSGYGIAKVVSDSEIETTDEYDLFKEALAEYPAPTGDGGAASTTHAVDCPPQSDDWSVDPDSSLPAMPSGAEKYLENGAGDGPGLTGSGSQTAGSDAEAEDNGDSSSSDEEDENASGRIQPGRVAVTGFVAAVVAGGFALL</sequence>
<dbReference type="InterPro" id="IPR004886">
    <property type="entry name" value="Glucanosyltransferase"/>
</dbReference>
<dbReference type="SUPFAM" id="SSF51445">
    <property type="entry name" value="(Trans)glycosidases"/>
    <property type="match status" value="1"/>
</dbReference>
<comment type="function">
    <text evidence="9">Splits internally a 1,3-beta-glucan molecule and transfers the newly generated reducing end (the donor) to the non-reducing end of another 1,3-beta-glucan molecule (the acceptor) forming a 1,3-beta linkage, resulting in the elongation of 1,3-beta-glucan chains in the cell wall.</text>
</comment>
<dbReference type="Proteomes" id="UP001201980">
    <property type="component" value="Unassembled WGS sequence"/>
</dbReference>
<gene>
    <name evidence="11" type="ORF">MKZ38_002100</name>
</gene>
<keyword evidence="8 9" id="KW-0449">Lipoprotein</keyword>
<dbReference type="GO" id="GO:0071970">
    <property type="term" value="P:fungal-type cell wall (1-&gt;3)-beta-D-glucan biosynthetic process"/>
    <property type="evidence" value="ECO:0007669"/>
    <property type="project" value="TreeGrafter"/>
</dbReference>
<keyword evidence="12" id="KW-1185">Reference proteome</keyword>
<dbReference type="GO" id="GO:0098552">
    <property type="term" value="C:side of membrane"/>
    <property type="evidence" value="ECO:0007669"/>
    <property type="project" value="UniProtKB-KW"/>
</dbReference>
<dbReference type="PANTHER" id="PTHR31468:SF5">
    <property type="entry name" value="1,3-BETA-GLUCANOSYLTRANSFERASE GAS5"/>
    <property type="match status" value="1"/>
</dbReference>
<evidence type="ECO:0000256" key="10">
    <source>
        <dbReference type="SAM" id="MobiDB-lite"/>
    </source>
</evidence>
<keyword evidence="3 9" id="KW-0336">GPI-anchor</keyword>
<evidence type="ECO:0000256" key="7">
    <source>
        <dbReference type="ARBA" id="ARBA00023180"/>
    </source>
</evidence>
<evidence type="ECO:0000256" key="3">
    <source>
        <dbReference type="ARBA" id="ARBA00022622"/>
    </source>
</evidence>
<protein>
    <recommendedName>
        <fullName evidence="9">1,3-beta-glucanosyltransferase</fullName>
        <ecNumber evidence="9">2.4.1.-</ecNumber>
    </recommendedName>
</protein>
<accession>A0AAD5RR39</accession>
<dbReference type="GO" id="GO:0031505">
    <property type="term" value="P:fungal-type cell wall organization"/>
    <property type="evidence" value="ECO:0007669"/>
    <property type="project" value="TreeGrafter"/>
</dbReference>
<evidence type="ECO:0000313" key="12">
    <source>
        <dbReference type="Proteomes" id="UP001201980"/>
    </source>
</evidence>
<keyword evidence="6 9" id="KW-0472">Membrane</keyword>
<keyword evidence="5 9" id="KW-0732">Signal</keyword>
<dbReference type="PANTHER" id="PTHR31468">
    <property type="entry name" value="1,3-BETA-GLUCANOSYLTRANSFERASE GAS1"/>
    <property type="match status" value="1"/>
</dbReference>
<comment type="subcellular location">
    <subcellularLocation>
        <location evidence="1 9">Cell membrane</location>
        <topology evidence="1 9">Lipid-anchor</topology>
        <topology evidence="1 9">GPI-anchor</topology>
    </subcellularLocation>
</comment>
<comment type="similarity">
    <text evidence="2 9">Belongs to the glycosyl hydrolase 72 family.</text>
</comment>
<feature type="chain" id="PRO_5041782824" description="1,3-beta-glucanosyltransferase" evidence="9">
    <location>
        <begin position="19"/>
        <end position="445"/>
    </location>
</feature>
<evidence type="ECO:0000256" key="6">
    <source>
        <dbReference type="ARBA" id="ARBA00023136"/>
    </source>
</evidence>
<evidence type="ECO:0000256" key="5">
    <source>
        <dbReference type="ARBA" id="ARBA00022729"/>
    </source>
</evidence>
<keyword evidence="4 9" id="KW-0808">Transferase</keyword>
<dbReference type="EMBL" id="JAKWBI020000160">
    <property type="protein sequence ID" value="KAJ2901236.1"/>
    <property type="molecule type" value="Genomic_DNA"/>
</dbReference>
<keyword evidence="7" id="KW-0325">Glycoprotein</keyword>
<dbReference type="AlphaFoldDB" id="A0AAD5RR39"/>
<name>A0AAD5RR39_9PEZI</name>
<feature type="region of interest" description="Disordered" evidence="10">
    <location>
        <begin position="336"/>
        <end position="427"/>
    </location>
</feature>
<comment type="caution">
    <text evidence="11">The sequence shown here is derived from an EMBL/GenBank/DDBJ whole genome shotgun (WGS) entry which is preliminary data.</text>
</comment>
<reference evidence="11" key="1">
    <citation type="submission" date="2022-07" db="EMBL/GenBank/DDBJ databases">
        <title>Draft genome sequence of Zalerion maritima ATCC 34329, a (micro)plastics degrading marine fungus.</title>
        <authorList>
            <person name="Paco A."/>
            <person name="Goncalves M.F.M."/>
            <person name="Rocha-Santos T.A.P."/>
            <person name="Alves A."/>
        </authorList>
    </citation>
    <scope>NUCLEOTIDE SEQUENCE</scope>
    <source>
        <strain evidence="11">ATCC 34329</strain>
    </source>
</reference>
<evidence type="ECO:0000256" key="1">
    <source>
        <dbReference type="ARBA" id="ARBA00004609"/>
    </source>
</evidence>
<feature type="compositionally biased region" description="Acidic residues" evidence="10">
    <location>
        <begin position="401"/>
        <end position="418"/>
    </location>
</feature>
<evidence type="ECO:0000256" key="4">
    <source>
        <dbReference type="ARBA" id="ARBA00022679"/>
    </source>
</evidence>
<dbReference type="InterPro" id="IPR017853">
    <property type="entry name" value="GH"/>
</dbReference>
<proteinExistence type="inferred from homology"/>
<evidence type="ECO:0000256" key="9">
    <source>
        <dbReference type="RuleBase" id="RU361209"/>
    </source>
</evidence>
<dbReference type="Pfam" id="PF03198">
    <property type="entry name" value="Glyco_hydro_72"/>
    <property type="match status" value="1"/>
</dbReference>